<dbReference type="EMBL" id="AP014648">
    <property type="protein sequence ID" value="BAQ16846.1"/>
    <property type="molecule type" value="Genomic_DNA"/>
</dbReference>
<feature type="compositionally biased region" description="Low complexity" evidence="1">
    <location>
        <begin position="91"/>
        <end position="104"/>
    </location>
</feature>
<name>A0A0A8K251_9HYPH</name>
<evidence type="ECO:0000256" key="1">
    <source>
        <dbReference type="SAM" id="MobiDB-lite"/>
    </source>
</evidence>
<keyword evidence="2" id="KW-0472">Membrane</keyword>
<evidence type="ECO:0008006" key="5">
    <source>
        <dbReference type="Google" id="ProtNLM"/>
    </source>
</evidence>
<protein>
    <recommendedName>
        <fullName evidence="5">Transmembrane protein</fullName>
    </recommendedName>
</protein>
<accession>A0A0A8K251</accession>
<dbReference type="Proteomes" id="UP000031643">
    <property type="component" value="Chromosome"/>
</dbReference>
<evidence type="ECO:0000313" key="4">
    <source>
        <dbReference type="Proteomes" id="UP000031643"/>
    </source>
</evidence>
<dbReference type="HOGENOM" id="CLU_2093966_0_0_5"/>
<keyword evidence="2" id="KW-1133">Transmembrane helix</keyword>
<keyword evidence="4" id="KW-1185">Reference proteome</keyword>
<evidence type="ECO:0000313" key="3">
    <source>
        <dbReference type="EMBL" id="BAQ16846.1"/>
    </source>
</evidence>
<dbReference type="AlphaFoldDB" id="A0A0A8K251"/>
<organism evidence="3 4">
    <name type="scientific">Methyloceanibacter caenitepidi</name>
    <dbReference type="NCBI Taxonomy" id="1384459"/>
    <lineage>
        <taxon>Bacteria</taxon>
        <taxon>Pseudomonadati</taxon>
        <taxon>Pseudomonadota</taxon>
        <taxon>Alphaproteobacteria</taxon>
        <taxon>Hyphomicrobiales</taxon>
        <taxon>Hyphomicrobiaceae</taxon>
        <taxon>Methyloceanibacter</taxon>
    </lineage>
</organism>
<feature type="region of interest" description="Disordered" evidence="1">
    <location>
        <begin position="75"/>
        <end position="116"/>
    </location>
</feature>
<dbReference type="KEGG" id="mcg:GL4_1388"/>
<sequence length="116" mass="12235">MKITGAVCMIAGLATVWLPIPTGLILMVIGLTLLIASSPTIAAWARLLRQRNKGLDEKLIRAEPYLPKQMQRVLAKTKPNRTKLDPATRGAASAPAHKASNAPSLPVSASGQAEAS</sequence>
<evidence type="ECO:0000256" key="2">
    <source>
        <dbReference type="SAM" id="Phobius"/>
    </source>
</evidence>
<dbReference type="STRING" id="1384459.GL4_1388"/>
<feature type="compositionally biased region" description="Polar residues" evidence="1">
    <location>
        <begin position="107"/>
        <end position="116"/>
    </location>
</feature>
<gene>
    <name evidence="3" type="ORF">GL4_1388</name>
</gene>
<reference evidence="3 4" key="1">
    <citation type="submission" date="2014-09" db="EMBL/GenBank/DDBJ databases">
        <title>Genome sequencing of Methyloceanibacter caenitepidi Gela4.</title>
        <authorList>
            <person name="Takeuchi M."/>
            <person name="Susumu S."/>
            <person name="Kamagata Y."/>
            <person name="Oshima K."/>
            <person name="Hattori M."/>
            <person name="Iwasaki W."/>
        </authorList>
    </citation>
    <scope>NUCLEOTIDE SEQUENCE [LARGE SCALE GENOMIC DNA]</scope>
    <source>
        <strain evidence="3 4">Gela4</strain>
    </source>
</reference>
<feature type="transmembrane region" description="Helical" evidence="2">
    <location>
        <begin position="24"/>
        <end position="45"/>
    </location>
</feature>
<proteinExistence type="predicted"/>
<keyword evidence="2" id="KW-0812">Transmembrane</keyword>